<evidence type="ECO:0000313" key="3">
    <source>
        <dbReference type="Proteomes" id="UP001501752"/>
    </source>
</evidence>
<evidence type="ECO:0000256" key="1">
    <source>
        <dbReference type="SAM" id="MobiDB-lite"/>
    </source>
</evidence>
<organism evidence="2 3">
    <name type="scientific">Kitasatospora terrestris</name>
    <dbReference type="NCBI Taxonomy" id="258051"/>
    <lineage>
        <taxon>Bacteria</taxon>
        <taxon>Bacillati</taxon>
        <taxon>Actinomycetota</taxon>
        <taxon>Actinomycetes</taxon>
        <taxon>Kitasatosporales</taxon>
        <taxon>Streptomycetaceae</taxon>
        <taxon>Kitasatospora</taxon>
    </lineage>
</organism>
<dbReference type="InterPro" id="IPR026337">
    <property type="entry name" value="AKG_HExxH"/>
</dbReference>
<protein>
    <recommendedName>
        <fullName evidence="4">HEXXH motif domain-containing protein</fullName>
    </recommendedName>
</protein>
<evidence type="ECO:0008006" key="4">
    <source>
        <dbReference type="Google" id="ProtNLM"/>
    </source>
</evidence>
<dbReference type="EMBL" id="BAABIS010000001">
    <property type="protein sequence ID" value="GAA4863956.1"/>
    <property type="molecule type" value="Genomic_DNA"/>
</dbReference>
<gene>
    <name evidence="2" type="ORF">GCM10023235_47770</name>
</gene>
<feature type="compositionally biased region" description="Low complexity" evidence="1">
    <location>
        <begin position="379"/>
        <end position="391"/>
    </location>
</feature>
<dbReference type="Proteomes" id="UP001501752">
    <property type="component" value="Unassembled WGS sequence"/>
</dbReference>
<name>A0ABP9DYH1_9ACTN</name>
<feature type="region of interest" description="Disordered" evidence="1">
    <location>
        <begin position="375"/>
        <end position="403"/>
    </location>
</feature>
<proteinExistence type="predicted"/>
<accession>A0ABP9DYH1</accession>
<dbReference type="NCBIfam" id="TIGR04267">
    <property type="entry name" value="mod_HExxH"/>
    <property type="match status" value="1"/>
</dbReference>
<dbReference type="RefSeq" id="WP_345698909.1">
    <property type="nucleotide sequence ID" value="NZ_BAABIS010000001.1"/>
</dbReference>
<reference evidence="3" key="1">
    <citation type="journal article" date="2019" name="Int. J. Syst. Evol. Microbiol.">
        <title>The Global Catalogue of Microorganisms (GCM) 10K type strain sequencing project: providing services to taxonomists for standard genome sequencing and annotation.</title>
        <authorList>
            <consortium name="The Broad Institute Genomics Platform"/>
            <consortium name="The Broad Institute Genome Sequencing Center for Infectious Disease"/>
            <person name="Wu L."/>
            <person name="Ma J."/>
        </authorList>
    </citation>
    <scope>NUCLEOTIDE SEQUENCE [LARGE SCALE GENOMIC DNA]</scope>
    <source>
        <strain evidence="3">JCM 13006</strain>
    </source>
</reference>
<sequence length="486" mass="51971">MPSSAPIDRILGTDPQFGDSAAIEARNIARFRLGLTVLARRFPEAADRFERLGREADPVLRPFLYDPVLRNAFEDDLVALENHRQDPSELAAHLGAADLDAADGLGPCERLMDPRHRPWPGRGVGWVWTDVRPGTGALPLAARLEELCAGTFADLRGARRVSPDEKAVTGLTRGAELLAELLPHSGAGVFPHISLVGLARGETDDGELYSLSGGDPLPSALFIAPEHLDDPWATAEILLHEGLHLKQFDVLRTGSLVADPGHQVEIPWRLSPWSLTRVLAALHVYAHMVLFFAAAAEAPAGLRERFGEPPVTEDVGVPTPGSRAALEGGFTTSAQRATYLGYQALQVHGGALTPAGRRFVEWLLDAVAPLVPAVRTPEPAADGRADAPAADRSGEPPAPEPRGYRKVEPVAVCALPEQRQLLAYAPGPARFHWLNEHAWLIYALCDGSPLGAIEERYAAQLGTVDRRLAAGLAGLVAAGLVAPVGD</sequence>
<evidence type="ECO:0000313" key="2">
    <source>
        <dbReference type="EMBL" id="GAA4863956.1"/>
    </source>
</evidence>
<comment type="caution">
    <text evidence="2">The sequence shown here is derived from an EMBL/GenBank/DDBJ whole genome shotgun (WGS) entry which is preliminary data.</text>
</comment>
<keyword evidence="3" id="KW-1185">Reference proteome</keyword>